<keyword evidence="4" id="KW-1003">Cell membrane</keyword>
<dbReference type="Pfam" id="PF07690">
    <property type="entry name" value="MFS_1"/>
    <property type="match status" value="1"/>
</dbReference>
<dbReference type="STRING" id="365046.Rta_00190"/>
<dbReference type="Proteomes" id="UP000008385">
    <property type="component" value="Chromosome"/>
</dbReference>
<keyword evidence="2 4" id="KW-1133">Transmembrane helix</keyword>
<protein>
    <recommendedName>
        <fullName evidence="4">Uncharacterized MFS-type transporter Rta_00190</fullName>
    </recommendedName>
</protein>
<organism evidence="5 6">
    <name type="scientific">Ramlibacter tataouinensis (strain ATCC BAA-407 / DSM 14655 / LMG 21543 / TTB310)</name>
    <dbReference type="NCBI Taxonomy" id="365046"/>
    <lineage>
        <taxon>Bacteria</taxon>
        <taxon>Pseudomonadati</taxon>
        <taxon>Pseudomonadota</taxon>
        <taxon>Betaproteobacteria</taxon>
        <taxon>Burkholderiales</taxon>
        <taxon>Comamonadaceae</taxon>
        <taxon>Ramlibacter</taxon>
    </lineage>
</organism>
<reference evidence="6" key="1">
    <citation type="submission" date="2006-01" db="EMBL/GenBank/DDBJ databases">
        <title>Genome of the cyst-dividing bacterium Ramlibacter tataouinensis.</title>
        <authorList>
            <person name="Barakat M."/>
            <person name="Ortet P."/>
            <person name="De Luca G."/>
            <person name="Jourlin-Castelli C."/>
            <person name="Ansaldi M."/>
            <person name="Py B."/>
            <person name="Fichant G."/>
            <person name="Coutinho P."/>
            <person name="Voulhoux R."/>
            <person name="Bastien O."/>
            <person name="Roy S."/>
            <person name="Marechal E."/>
            <person name="Henrissat B."/>
            <person name="Quentin Y."/>
            <person name="Noirot P."/>
            <person name="Filloux A."/>
            <person name="Mejean V."/>
            <person name="DuBow M."/>
            <person name="Barras F."/>
            <person name="Heulin T."/>
        </authorList>
    </citation>
    <scope>NUCLEOTIDE SEQUENCE [LARGE SCALE GENOMIC DNA]</scope>
    <source>
        <strain evidence="6">ATCC BAA-407 / DSM 14655 / LMG 21543 / TTB310</strain>
    </source>
</reference>
<evidence type="ECO:0000313" key="6">
    <source>
        <dbReference type="Proteomes" id="UP000008385"/>
    </source>
</evidence>
<keyword evidence="6" id="KW-1185">Reference proteome</keyword>
<dbReference type="HAMAP" id="MF_02091">
    <property type="entry name" value="MFS_YfcJ"/>
    <property type="match status" value="1"/>
</dbReference>
<keyword evidence="3 4" id="KW-0472">Membrane</keyword>
<dbReference type="eggNOG" id="COG2814">
    <property type="taxonomic scope" value="Bacteria"/>
</dbReference>
<feature type="transmembrane region" description="Helical" evidence="4">
    <location>
        <begin position="318"/>
        <end position="341"/>
    </location>
</feature>
<feature type="transmembrane region" description="Helical" evidence="4">
    <location>
        <begin position="195"/>
        <end position="222"/>
    </location>
</feature>
<feature type="transmembrane region" description="Helical" evidence="4">
    <location>
        <begin position="127"/>
        <end position="147"/>
    </location>
</feature>
<feature type="transmembrane region" description="Helical" evidence="4">
    <location>
        <begin position="228"/>
        <end position="247"/>
    </location>
</feature>
<dbReference type="InterPro" id="IPR011701">
    <property type="entry name" value="MFS"/>
</dbReference>
<feature type="transmembrane region" description="Helical" evidence="4">
    <location>
        <begin position="259"/>
        <end position="277"/>
    </location>
</feature>
<dbReference type="GO" id="GO:0005886">
    <property type="term" value="C:plasma membrane"/>
    <property type="evidence" value="ECO:0007669"/>
    <property type="project" value="UniProtKB-SubCell"/>
</dbReference>
<comment type="caution">
    <text evidence="4">Lacks conserved residue(s) required for the propagation of feature annotation.</text>
</comment>
<evidence type="ECO:0000313" key="5">
    <source>
        <dbReference type="EMBL" id="AEG91079.1"/>
    </source>
</evidence>
<dbReference type="InterPro" id="IPR036259">
    <property type="entry name" value="MFS_trans_sf"/>
</dbReference>
<dbReference type="AlphaFoldDB" id="F5Y2A5"/>
<dbReference type="EMBL" id="CP000245">
    <property type="protein sequence ID" value="AEG91079.1"/>
    <property type="molecule type" value="Genomic_DNA"/>
</dbReference>
<keyword evidence="1 4" id="KW-0812">Transmembrane</keyword>
<dbReference type="SUPFAM" id="SSF103473">
    <property type="entry name" value="MFS general substrate transporter"/>
    <property type="match status" value="1"/>
</dbReference>
<dbReference type="NCBIfam" id="NF009048">
    <property type="entry name" value="PRK12382.1"/>
    <property type="match status" value="1"/>
</dbReference>
<accession>F5Y2A5</accession>
<feature type="transmembrane region" description="Helical" evidence="4">
    <location>
        <begin position="59"/>
        <end position="80"/>
    </location>
</feature>
<sequence length="382" mass="37720">MGFLAMGMALPVLPRHVNGALGQGTLIVGVVMGAQYLSACLLGRAWAGEVADARGPRRAMLAGLLGACVVGAVYLASLAVEAPGRPGASLAVLVGARLVTGVAESFIITGALSWGIARVGPAHAGKVIGWVGMALFGAYAAGAPLGAALWQRFGFAGIAVATLVVPLLAAGIVARIPGIAPGTQRRPPFWRVLGAIRLPGLGLTLCSVGYAVINAFVALLFVQRGWGGAALAFTALGGGFILARVVAGHLPDQLGGARVAAVCVAIEAVGQGLIWLAPGPVWACAGAALTGAGYALAFQGFGVEAVRRAPPQSRGAAMGGYVVFQDIAMGLSAPLGGALAIQAGLGAVYLAGAVAALGSAVLAVGMLRRPHPSAGEAPAGKG</sequence>
<feature type="transmembrane region" description="Helical" evidence="4">
    <location>
        <begin position="20"/>
        <end position="47"/>
    </location>
</feature>
<dbReference type="PANTHER" id="PTHR23531">
    <property type="entry name" value="QUINOLENE RESISTANCE PROTEIN NORA"/>
    <property type="match status" value="1"/>
</dbReference>
<keyword evidence="4" id="KW-0813">Transport</keyword>
<comment type="similarity">
    <text evidence="4">Belongs to the major facilitator superfamily. YfcJ family.</text>
</comment>
<evidence type="ECO:0000256" key="3">
    <source>
        <dbReference type="ARBA" id="ARBA00023136"/>
    </source>
</evidence>
<dbReference type="GO" id="GO:0022857">
    <property type="term" value="F:transmembrane transporter activity"/>
    <property type="evidence" value="ECO:0007669"/>
    <property type="project" value="UniProtKB-UniRule"/>
</dbReference>
<dbReference type="InterPro" id="IPR052714">
    <property type="entry name" value="MFS_Exporter"/>
</dbReference>
<name>F5Y2A5_RAMTT</name>
<feature type="transmembrane region" description="Helical" evidence="4">
    <location>
        <begin position="283"/>
        <end position="306"/>
    </location>
</feature>
<feature type="transmembrane region" description="Helical" evidence="4">
    <location>
        <begin position="92"/>
        <end position="115"/>
    </location>
</feature>
<dbReference type="PANTHER" id="PTHR23531:SF1">
    <property type="entry name" value="QUINOLENE RESISTANCE PROTEIN NORA"/>
    <property type="match status" value="1"/>
</dbReference>
<evidence type="ECO:0000256" key="1">
    <source>
        <dbReference type="ARBA" id="ARBA00022692"/>
    </source>
</evidence>
<dbReference type="Gene3D" id="1.20.1250.20">
    <property type="entry name" value="MFS general substrate transporter like domains"/>
    <property type="match status" value="1"/>
</dbReference>
<feature type="transmembrane region" description="Helical" evidence="4">
    <location>
        <begin position="347"/>
        <end position="367"/>
    </location>
</feature>
<evidence type="ECO:0000256" key="2">
    <source>
        <dbReference type="ARBA" id="ARBA00022989"/>
    </source>
</evidence>
<dbReference type="HOGENOM" id="CLU_001265_10_3_4"/>
<dbReference type="PATRIC" id="fig|365046.3.peg.20"/>
<feature type="transmembrane region" description="Helical" evidence="4">
    <location>
        <begin position="153"/>
        <end position="174"/>
    </location>
</feature>
<gene>
    <name evidence="5" type="ordered locus">Rta_00190</name>
</gene>
<proteinExistence type="inferred from homology"/>
<reference evidence="5 6" key="2">
    <citation type="journal article" date="2011" name="PLoS ONE">
        <title>The Cyst-Dividing Bacterium Ramlibacter tataouinensis TTB310 Genome Reveals a Well-Stocked Toolbox for Adaptation to a Desert Environment.</title>
        <authorList>
            <person name="De Luca G."/>
            <person name="Barakat M."/>
            <person name="Ortet P."/>
            <person name="Fochesato S."/>
            <person name="Jourlin-Castelli C."/>
            <person name="Ansaldi M."/>
            <person name="Py B."/>
            <person name="Fichant G."/>
            <person name="Coutinho P.M."/>
            <person name="Voulhoux R."/>
            <person name="Bastien O."/>
            <person name="Marechal E."/>
            <person name="Henrissat B."/>
            <person name="Quentin Y."/>
            <person name="Noirot P."/>
            <person name="Filloux A."/>
            <person name="Mejean V."/>
            <person name="Dubow M.S."/>
            <person name="Barras F."/>
            <person name="Barbe V."/>
            <person name="Weissenbach J."/>
            <person name="Mihalcescu I."/>
            <person name="Vermeglio A."/>
            <person name="Achouak W."/>
            <person name="Heulin T."/>
        </authorList>
    </citation>
    <scope>NUCLEOTIDE SEQUENCE [LARGE SCALE GENOMIC DNA]</scope>
    <source>
        <strain evidence="6">ATCC BAA-407 / DSM 14655 / LMG 21543 / TTB310</strain>
    </source>
</reference>
<keyword evidence="4" id="KW-0997">Cell inner membrane</keyword>
<comment type="subcellular location">
    <subcellularLocation>
        <location evidence="4">Cell inner membrane</location>
        <topology evidence="4">Multi-pass membrane protein</topology>
    </subcellularLocation>
</comment>
<evidence type="ECO:0000256" key="4">
    <source>
        <dbReference type="HAMAP-Rule" id="MF_02091"/>
    </source>
</evidence>
<dbReference type="KEGG" id="rta:Rta_00190"/>
<dbReference type="InterPro" id="IPR037541">
    <property type="entry name" value="MFS_YfcJ"/>
</dbReference>